<sequence>MECPSHQENSQRFGTATRKRTLDEAGASDNLNPDLGYTVCSKKPCTTYDLASQQLQYGGFTTSSADHQSWSTELSGQLTTSSSSMEGSISVDPWDDASVPLQILGARTYTTLNIATGQLGLESNWLPDFEAVGQQVSSQDFPVTEVLFGENCETFGLYDSAVVQPALDGPMGFCQPGDLSLLSGIVPQSQFNDMEIEPETDFSITDAADMRLSSASQADQSPWTDGIGAIEPATASTTPQTAPGGTDYELKGSNDDLVCDTCFGVVRTDSVASTPLQELLR</sequence>
<accession>A0AAV9I520</accession>
<evidence type="ECO:0000313" key="3">
    <source>
        <dbReference type="Proteomes" id="UP001321749"/>
    </source>
</evidence>
<protein>
    <submittedName>
        <fullName evidence="2">Uncharacterized protein</fullName>
    </submittedName>
</protein>
<feature type="compositionally biased region" description="Polar residues" evidence="1">
    <location>
        <begin position="213"/>
        <end position="223"/>
    </location>
</feature>
<gene>
    <name evidence="2" type="ORF">QBC42DRAFT_75434</name>
</gene>
<dbReference type="AlphaFoldDB" id="A0AAV9I520"/>
<name>A0AAV9I520_9PEZI</name>
<evidence type="ECO:0000256" key="1">
    <source>
        <dbReference type="SAM" id="MobiDB-lite"/>
    </source>
</evidence>
<feature type="region of interest" description="Disordered" evidence="1">
    <location>
        <begin position="213"/>
        <end position="246"/>
    </location>
</feature>
<proteinExistence type="predicted"/>
<comment type="caution">
    <text evidence="2">The sequence shown here is derived from an EMBL/GenBank/DDBJ whole genome shotgun (WGS) entry which is preliminary data.</text>
</comment>
<feature type="compositionally biased region" description="Low complexity" evidence="1">
    <location>
        <begin position="232"/>
        <end position="246"/>
    </location>
</feature>
<organism evidence="2 3">
    <name type="scientific">Cladorrhinum samala</name>
    <dbReference type="NCBI Taxonomy" id="585594"/>
    <lineage>
        <taxon>Eukaryota</taxon>
        <taxon>Fungi</taxon>
        <taxon>Dikarya</taxon>
        <taxon>Ascomycota</taxon>
        <taxon>Pezizomycotina</taxon>
        <taxon>Sordariomycetes</taxon>
        <taxon>Sordariomycetidae</taxon>
        <taxon>Sordariales</taxon>
        <taxon>Podosporaceae</taxon>
        <taxon>Cladorrhinum</taxon>
    </lineage>
</organism>
<dbReference type="Proteomes" id="UP001321749">
    <property type="component" value="Unassembled WGS sequence"/>
</dbReference>
<dbReference type="EMBL" id="MU864931">
    <property type="protein sequence ID" value="KAK4466552.1"/>
    <property type="molecule type" value="Genomic_DNA"/>
</dbReference>
<keyword evidence="3" id="KW-1185">Reference proteome</keyword>
<reference evidence="2" key="2">
    <citation type="submission" date="2023-06" db="EMBL/GenBank/DDBJ databases">
        <authorList>
            <consortium name="Lawrence Berkeley National Laboratory"/>
            <person name="Mondo S.J."/>
            <person name="Hensen N."/>
            <person name="Bonometti L."/>
            <person name="Westerberg I."/>
            <person name="Brannstrom I.O."/>
            <person name="Guillou S."/>
            <person name="Cros-Aarteil S."/>
            <person name="Calhoun S."/>
            <person name="Haridas S."/>
            <person name="Kuo A."/>
            <person name="Pangilinan J."/>
            <person name="Riley R."/>
            <person name="Labutti K."/>
            <person name="Andreopoulos B."/>
            <person name="Lipzen A."/>
            <person name="Chen C."/>
            <person name="Yanf M."/>
            <person name="Daum C."/>
            <person name="Ng V."/>
            <person name="Clum A."/>
            <person name="Steindorff A."/>
            <person name="Ohm R."/>
            <person name="Martin F."/>
            <person name="Silar P."/>
            <person name="Natvig D."/>
            <person name="Lalanne C."/>
            <person name="Gautier V."/>
            <person name="Ament-Velasquez S.L."/>
            <person name="Kruys A."/>
            <person name="Hutchinson M.I."/>
            <person name="Powell A.J."/>
            <person name="Barry K."/>
            <person name="Miller A.N."/>
            <person name="Grigoriev I.V."/>
            <person name="Debuchy R."/>
            <person name="Gladieux P."/>
            <person name="Thoren M.H."/>
            <person name="Johannesson H."/>
        </authorList>
    </citation>
    <scope>NUCLEOTIDE SEQUENCE</scope>
    <source>
        <strain evidence="2">PSN324</strain>
    </source>
</reference>
<reference evidence="2" key="1">
    <citation type="journal article" date="2023" name="Mol. Phylogenet. Evol.">
        <title>Genome-scale phylogeny and comparative genomics of the fungal order Sordariales.</title>
        <authorList>
            <person name="Hensen N."/>
            <person name="Bonometti L."/>
            <person name="Westerberg I."/>
            <person name="Brannstrom I.O."/>
            <person name="Guillou S."/>
            <person name="Cros-Aarteil S."/>
            <person name="Calhoun S."/>
            <person name="Haridas S."/>
            <person name="Kuo A."/>
            <person name="Mondo S."/>
            <person name="Pangilinan J."/>
            <person name="Riley R."/>
            <person name="LaButti K."/>
            <person name="Andreopoulos B."/>
            <person name="Lipzen A."/>
            <person name="Chen C."/>
            <person name="Yan M."/>
            <person name="Daum C."/>
            <person name="Ng V."/>
            <person name="Clum A."/>
            <person name="Steindorff A."/>
            <person name="Ohm R.A."/>
            <person name="Martin F."/>
            <person name="Silar P."/>
            <person name="Natvig D.O."/>
            <person name="Lalanne C."/>
            <person name="Gautier V."/>
            <person name="Ament-Velasquez S.L."/>
            <person name="Kruys A."/>
            <person name="Hutchinson M.I."/>
            <person name="Powell A.J."/>
            <person name="Barry K."/>
            <person name="Miller A.N."/>
            <person name="Grigoriev I.V."/>
            <person name="Debuchy R."/>
            <person name="Gladieux P."/>
            <person name="Hiltunen Thoren M."/>
            <person name="Johannesson H."/>
        </authorList>
    </citation>
    <scope>NUCLEOTIDE SEQUENCE</scope>
    <source>
        <strain evidence="2">PSN324</strain>
    </source>
</reference>
<evidence type="ECO:0000313" key="2">
    <source>
        <dbReference type="EMBL" id="KAK4466552.1"/>
    </source>
</evidence>